<feature type="region of interest" description="Disordered" evidence="1">
    <location>
        <begin position="679"/>
        <end position="725"/>
    </location>
</feature>
<feature type="compositionally biased region" description="Low complexity" evidence="1">
    <location>
        <begin position="685"/>
        <end position="696"/>
    </location>
</feature>
<feature type="compositionally biased region" description="Polar residues" evidence="1">
    <location>
        <begin position="230"/>
        <end position="240"/>
    </location>
</feature>
<feature type="region of interest" description="Disordered" evidence="1">
    <location>
        <begin position="374"/>
        <end position="660"/>
    </location>
</feature>
<feature type="compositionally biased region" description="Low complexity" evidence="1">
    <location>
        <begin position="614"/>
        <end position="623"/>
    </location>
</feature>
<feature type="compositionally biased region" description="Acidic residues" evidence="1">
    <location>
        <begin position="332"/>
        <end position="342"/>
    </location>
</feature>
<feature type="compositionally biased region" description="Basic residues" evidence="1">
    <location>
        <begin position="473"/>
        <end position="491"/>
    </location>
</feature>
<feature type="compositionally biased region" description="Basic and acidic residues" evidence="1">
    <location>
        <begin position="645"/>
        <end position="660"/>
    </location>
</feature>
<feature type="compositionally biased region" description="Polar residues" evidence="1">
    <location>
        <begin position="247"/>
        <end position="258"/>
    </location>
</feature>
<feature type="region of interest" description="Disordered" evidence="1">
    <location>
        <begin position="1"/>
        <end position="21"/>
    </location>
</feature>
<organism evidence="2 3">
    <name type="scientific">Bemisia tabaci</name>
    <name type="common">Sweetpotato whitefly</name>
    <name type="synonym">Aleurodes tabaci</name>
    <dbReference type="NCBI Taxonomy" id="7038"/>
    <lineage>
        <taxon>Eukaryota</taxon>
        <taxon>Metazoa</taxon>
        <taxon>Ecdysozoa</taxon>
        <taxon>Arthropoda</taxon>
        <taxon>Hexapoda</taxon>
        <taxon>Insecta</taxon>
        <taxon>Pterygota</taxon>
        <taxon>Neoptera</taxon>
        <taxon>Paraneoptera</taxon>
        <taxon>Hemiptera</taxon>
        <taxon>Sternorrhyncha</taxon>
        <taxon>Aleyrodoidea</taxon>
        <taxon>Aleyrodidae</taxon>
        <taxon>Aleyrodinae</taxon>
        <taxon>Bemisia</taxon>
    </lineage>
</organism>
<dbReference type="EMBL" id="OU963865">
    <property type="protein sequence ID" value="CAH0388846.1"/>
    <property type="molecule type" value="Genomic_DNA"/>
</dbReference>
<gene>
    <name evidence="2" type="ORF">BEMITA_LOCUS7731</name>
</gene>
<dbReference type="KEGG" id="btab:109029737"/>
<feature type="region of interest" description="Disordered" evidence="1">
    <location>
        <begin position="225"/>
        <end position="342"/>
    </location>
</feature>
<feature type="compositionally biased region" description="Basic and acidic residues" evidence="1">
    <location>
        <begin position="312"/>
        <end position="331"/>
    </location>
</feature>
<accession>A0A9P0ACG5</accession>
<feature type="compositionally biased region" description="Basic and acidic residues" evidence="1">
    <location>
        <begin position="435"/>
        <end position="446"/>
    </location>
</feature>
<sequence length="725" mass="80268">MANSNKTKKQSLKLKTCRKDHGLATDSNTDSRFLTYCASASSFPPLPPVSNLTAVQRLQRFKAICKKQQFAASNYRKNNCGASGKKSLGVTLIVRKKGVRKSVANTPGKSPFVRSARRKSLKRKSVLYQKNSRVLDLEKMTEVGGSVNEMYTNGNTGFEAALSPENIRELKKEAANIVFLNDRNGEQSTEPCRPRPSMESFVEYPDENGSNASEEIDVVNGKHEVPVGQFPTNRHANGESNGYGAYHSSNGFDNYENGSSDDDDRKTEILGDDRNSCEMTEDVASNEVVETSTVDSIEDSLPKSSPSSVESTDDKNEKQIGESLERSSRDDLQDDSTEFQEDASFDAVLQVAIEDGSSNATIIENVEEEVVLEVKKTPASKKEASKPFTEQAEEDSREMPVLANEHALSEQRMNESMEESDSDSPNLRESFVKSSPEKSTSKTVKEKGRKKKSPKPSPKKQRLSKTPPSPKKTPQKRKASPSRTVKSKSKSKKEVQLSTSSDSPSQILTETQIPAESKSKTLSNDESELRQSVSMDITQDEPAPSRRSSRASRSRKDPAVEAVMSVDEAIAKTRTSSAAAVDPEEPSTSQSPRLRRSQRSFSPSRRMPLRSSRRSGASQRSTSQIVNPTPVSKRKAEPEEDDKGDDSTKRPKTEVFETPRWKFLSSPFKSYWSPQLTNKIHYKQPETPTEQPEQPTNSKNEETPKSPSNSESPNTASSKSWCTIA</sequence>
<evidence type="ECO:0000313" key="3">
    <source>
        <dbReference type="Proteomes" id="UP001152759"/>
    </source>
</evidence>
<feature type="compositionally biased region" description="Basic residues" evidence="1">
    <location>
        <begin position="447"/>
        <end position="463"/>
    </location>
</feature>
<reference evidence="2" key="1">
    <citation type="submission" date="2021-12" db="EMBL/GenBank/DDBJ databases">
        <authorList>
            <person name="King R."/>
        </authorList>
    </citation>
    <scope>NUCLEOTIDE SEQUENCE</scope>
</reference>
<dbReference type="AlphaFoldDB" id="A0A9P0ACG5"/>
<feature type="compositionally biased region" description="Basic and acidic residues" evidence="1">
    <location>
        <begin position="374"/>
        <end position="385"/>
    </location>
</feature>
<keyword evidence="3" id="KW-1185">Reference proteome</keyword>
<proteinExistence type="predicted"/>
<evidence type="ECO:0000313" key="2">
    <source>
        <dbReference type="EMBL" id="CAH0388846.1"/>
    </source>
</evidence>
<evidence type="ECO:0000256" key="1">
    <source>
        <dbReference type="SAM" id="MobiDB-lite"/>
    </source>
</evidence>
<name>A0A9P0ACG5_BEMTA</name>
<feature type="compositionally biased region" description="Polar residues" evidence="1">
    <location>
        <begin position="496"/>
        <end position="537"/>
    </location>
</feature>
<feature type="compositionally biased region" description="Basic and acidic residues" evidence="1">
    <location>
        <begin position="263"/>
        <end position="276"/>
    </location>
</feature>
<protein>
    <submittedName>
        <fullName evidence="2">Uncharacterized protein</fullName>
    </submittedName>
</protein>
<feature type="compositionally biased region" description="Polar residues" evidence="1">
    <location>
        <begin position="705"/>
        <end position="725"/>
    </location>
</feature>
<feature type="compositionally biased region" description="Basic residues" evidence="1">
    <location>
        <begin position="1"/>
        <end position="16"/>
    </location>
</feature>
<dbReference type="Proteomes" id="UP001152759">
    <property type="component" value="Chromosome 4"/>
</dbReference>